<proteinExistence type="predicted"/>
<reference evidence="2" key="1">
    <citation type="journal article" date="2023" name="J. Phycol.">
        <title>Revised classification of the Cyanidiophyceae based on plastid genome data with descriptions of the Cavernulicolales ord. nov. and Galdieriales ord. nov. (Rhodophyta).</title>
        <authorList>
            <person name="Park S.I."/>
            <person name="Cho C.H."/>
            <person name="Ciniglia C."/>
            <person name="Huang T.Y."/>
            <person name="Liu S.L."/>
            <person name="Bustamante D.E."/>
            <person name="Calderon M.S."/>
            <person name="Mansilla A."/>
            <person name="McDermott T."/>
            <person name="Andersen R.A."/>
            <person name="Yoon H.S."/>
        </authorList>
    </citation>
    <scope>NUCLEOTIDE SEQUENCE</scope>
</reference>
<keyword evidence="1" id="KW-0472">Membrane</keyword>
<protein>
    <submittedName>
        <fullName evidence="2">Energy-coupling factor transporter transmembrane protein EcfT-like</fullName>
    </submittedName>
</protein>
<feature type="transmembrane region" description="Helical" evidence="1">
    <location>
        <begin position="161"/>
        <end position="186"/>
    </location>
</feature>
<keyword evidence="2" id="KW-0934">Plastid</keyword>
<name>A0A9Y1MX78_9RHOD</name>
<dbReference type="EMBL" id="OP616812">
    <property type="protein sequence ID" value="WDA99115.1"/>
    <property type="molecule type" value="Genomic_DNA"/>
</dbReference>
<dbReference type="AlphaFoldDB" id="A0A9Y1MX78"/>
<feature type="transmembrane region" description="Helical" evidence="1">
    <location>
        <begin position="25"/>
        <end position="54"/>
    </location>
</feature>
<accession>A0A9Y1MX78</accession>
<evidence type="ECO:0000256" key="1">
    <source>
        <dbReference type="SAM" id="Phobius"/>
    </source>
</evidence>
<evidence type="ECO:0000313" key="2">
    <source>
        <dbReference type="EMBL" id="WDA99115.1"/>
    </source>
</evidence>
<sequence length="252" mass="29462">MLSKQITTYWEKQNRLHLVSPKYKLVIVSYILVIICCQTMLVNLLIATSTIIVISIISPPIKFLDYFYELSFCMLTFFMTCSMPVTYVELLKRVTSVNQTVLYKKASQIITTFSIITSLKLTIGIFLSLWIPKLFCLTTNSESLGRIFKQSKSELYNKSNFLLAFVFAFELYPLILRQINTVLVVIKIKKYLHTRKIKKEIFSRTIGLIGITLIDNFLKDAEYLSISLKLRNLHFYPRNCRYLNTNHYKNDL</sequence>
<organism evidence="2">
    <name type="scientific">Gronococcus sybilensis</name>
    <dbReference type="NCBI Taxonomy" id="3028029"/>
    <lineage>
        <taxon>Eukaryota</taxon>
        <taxon>Rhodophyta</taxon>
        <taxon>Bangiophyceae</taxon>
        <taxon>Cavernulicolales</taxon>
        <taxon>Cavernulicolaceae</taxon>
        <taxon>Gronococcus</taxon>
    </lineage>
</organism>
<feature type="transmembrane region" description="Helical" evidence="1">
    <location>
        <begin position="109"/>
        <end position="131"/>
    </location>
</feature>
<gene>
    <name evidence="2" type="primary">ecfT</name>
    <name evidence="2" type="ORF">GRSY_110</name>
</gene>
<feature type="transmembrane region" description="Helical" evidence="1">
    <location>
        <begin position="66"/>
        <end position="88"/>
    </location>
</feature>
<keyword evidence="1 2" id="KW-0812">Transmembrane</keyword>
<geneLocation type="plastid" evidence="2"/>
<keyword evidence="1" id="KW-1133">Transmembrane helix</keyword>